<gene>
    <name evidence="1" type="ORF">HS52.13</name>
</gene>
<evidence type="ECO:0000313" key="1">
    <source>
        <dbReference type="EMBL" id="ALN43901.1"/>
    </source>
</evidence>
<organism evidence="1">
    <name type="scientific">Campylobacter jejuni subsp. jejuni</name>
    <dbReference type="NCBI Taxonomy" id="32022"/>
    <lineage>
        <taxon>Bacteria</taxon>
        <taxon>Pseudomonadati</taxon>
        <taxon>Campylobacterota</taxon>
        <taxon>Epsilonproteobacteria</taxon>
        <taxon>Campylobacterales</taxon>
        <taxon>Campylobacteraceae</taxon>
        <taxon>Campylobacter</taxon>
    </lineage>
</organism>
<evidence type="ECO:0008006" key="2">
    <source>
        <dbReference type="Google" id="ProtNLM"/>
    </source>
</evidence>
<dbReference type="AlphaFoldDB" id="A0A0S2CFL5"/>
<accession>A0A0S2CFL5</accession>
<dbReference type="EMBL" id="KT893429">
    <property type="protein sequence ID" value="ALN43901.1"/>
    <property type="molecule type" value="Genomic_DNA"/>
</dbReference>
<proteinExistence type="predicted"/>
<protein>
    <recommendedName>
        <fullName evidence="2">GP-PDE domain-containing protein</fullName>
    </recommendedName>
</protein>
<name>A0A0S2CFL5_CAMJU</name>
<reference evidence="1" key="1">
    <citation type="journal article" date="2015" name="PLoS ONE">
        <title>Updated Campylobacter jejuni Capsule PCR Multiplex Typing System and Its Application to Clinical Isolates from South and Southeast Asia.</title>
        <authorList>
            <person name="Poly F."/>
            <person name="Serichantalergs O."/>
            <person name="Kuroiwa J."/>
            <person name="Pootong P."/>
            <person name="Mason C."/>
            <person name="Guerry P."/>
            <person name="Parker C.T."/>
        </authorList>
    </citation>
    <scope>NUCLEOTIDE SEQUENCE</scope>
    <source>
        <strain evidence="1">RM3434</strain>
    </source>
</reference>
<sequence>MVFLHRQNNISKKVRNFGVEIDLRRNKQGLVLNHDLLEFNIKYPLFTEKLEFFKNIPIICNIKESNLEELVIEIFDNHGKMMTGGGYEYYFLDSQIPDILRISKKIKGKFIIRVSDVETLNYRLIELTEPKYLWVDYSQFANFDIKEYAKFINNLYKSIDKKIELIIVSPELYNLSYTVLIQQIFQVLPNGFSVCTKNPELWSSYVQF</sequence>